<dbReference type="KEGG" id="pbz:GN234_03095"/>
<evidence type="ECO:0000313" key="1">
    <source>
        <dbReference type="EMBL" id="QKS80990.1"/>
    </source>
</evidence>
<organism evidence="1 2">
    <name type="scientific">Pseudomonas bijieensis</name>
    <dbReference type="NCBI Taxonomy" id="2681983"/>
    <lineage>
        <taxon>Bacteria</taxon>
        <taxon>Pseudomonadati</taxon>
        <taxon>Pseudomonadota</taxon>
        <taxon>Gammaproteobacteria</taxon>
        <taxon>Pseudomonadales</taxon>
        <taxon>Pseudomonadaceae</taxon>
        <taxon>Pseudomonas</taxon>
    </lineage>
</organism>
<protein>
    <submittedName>
        <fullName evidence="1">Uncharacterized protein</fullName>
    </submittedName>
</protein>
<keyword evidence="2" id="KW-1185">Reference proteome</keyword>
<name>A0A6N1C9R7_9PSED</name>
<dbReference type="AlphaFoldDB" id="A0A6N1C9R7"/>
<dbReference type="Proteomes" id="UP000509545">
    <property type="component" value="Chromosome"/>
</dbReference>
<reference evidence="1 2" key="1">
    <citation type="submission" date="2020-02" db="EMBL/GenBank/DDBJ databases">
        <authorList>
            <person name="Liang J."/>
        </authorList>
    </citation>
    <scope>NUCLEOTIDE SEQUENCE [LARGE SCALE GENOMIC DNA]</scope>
    <source>
        <strain evidence="1 2">L22-9</strain>
    </source>
</reference>
<gene>
    <name evidence="1" type="ORF">GN234_03095</name>
</gene>
<sequence length="96" mass="10824">MSPSPHGLVGIRLAEKQIETLRQRIDTLQQDPGYAQDVEFYGKLQGLMQKFGFTSQDVVELLMLRGDLELAPNLTVSRLRHIFSLIEGEARVERGA</sequence>
<dbReference type="EMBL" id="CP048810">
    <property type="protein sequence ID" value="QKS80990.1"/>
    <property type="molecule type" value="Genomic_DNA"/>
</dbReference>
<accession>A0A6N1C9R7</accession>
<dbReference type="RefSeq" id="WP_167655374.1">
    <property type="nucleotide sequence ID" value="NZ_CP048810.1"/>
</dbReference>
<evidence type="ECO:0000313" key="2">
    <source>
        <dbReference type="Proteomes" id="UP000509545"/>
    </source>
</evidence>
<proteinExistence type="predicted"/>